<dbReference type="InterPro" id="IPR036396">
    <property type="entry name" value="Cyt_P450_sf"/>
</dbReference>
<dbReference type="OMA" id="PYGGVFM"/>
<dbReference type="PRINTS" id="PR00385">
    <property type="entry name" value="P450"/>
</dbReference>
<organism evidence="10 11">
    <name type="scientific">Rosa chinensis</name>
    <name type="common">China rose</name>
    <dbReference type="NCBI Taxonomy" id="74649"/>
    <lineage>
        <taxon>Eukaryota</taxon>
        <taxon>Viridiplantae</taxon>
        <taxon>Streptophyta</taxon>
        <taxon>Embryophyta</taxon>
        <taxon>Tracheophyta</taxon>
        <taxon>Spermatophyta</taxon>
        <taxon>Magnoliopsida</taxon>
        <taxon>eudicotyledons</taxon>
        <taxon>Gunneridae</taxon>
        <taxon>Pentapetalae</taxon>
        <taxon>rosids</taxon>
        <taxon>fabids</taxon>
        <taxon>Rosales</taxon>
        <taxon>Rosaceae</taxon>
        <taxon>Rosoideae</taxon>
        <taxon>Rosoideae incertae sedis</taxon>
        <taxon>Rosa</taxon>
    </lineage>
</organism>
<dbReference type="Gene3D" id="1.10.630.10">
    <property type="entry name" value="Cytochrome P450"/>
    <property type="match status" value="1"/>
</dbReference>
<protein>
    <submittedName>
        <fullName evidence="10">Putative abieta-7,13-dien-18-ol hydroxylase</fullName>
        <ecNumber evidence="10">1.14.14.145</ecNumber>
    </submittedName>
</protein>
<keyword evidence="5 10" id="KW-0560">Oxidoreductase</keyword>
<dbReference type="CDD" id="cd11064">
    <property type="entry name" value="CYP86A"/>
    <property type="match status" value="1"/>
</dbReference>
<dbReference type="EC" id="1.14.14.145" evidence="10"/>
<name>A0A2P6RY09_ROSCH</name>
<keyword evidence="11" id="KW-1185">Reference proteome</keyword>
<proteinExistence type="inferred from homology"/>
<dbReference type="Proteomes" id="UP000238479">
    <property type="component" value="Chromosome 2"/>
</dbReference>
<dbReference type="GO" id="GO:0036204">
    <property type="term" value="F:abieta-7,13-dien-18-ol hydroxylase activity"/>
    <property type="evidence" value="ECO:0007669"/>
    <property type="project" value="UniProtKB-EC"/>
</dbReference>
<keyword evidence="7" id="KW-0503">Monooxygenase</keyword>
<keyword evidence="9" id="KW-1133">Transmembrane helix</keyword>
<keyword evidence="4 8" id="KW-0479">Metal-binding</keyword>
<dbReference type="AlphaFoldDB" id="A0A2P6RY09"/>
<dbReference type="GO" id="GO:0020037">
    <property type="term" value="F:heme binding"/>
    <property type="evidence" value="ECO:0007669"/>
    <property type="project" value="InterPro"/>
</dbReference>
<dbReference type="InterPro" id="IPR001128">
    <property type="entry name" value="Cyt_P450"/>
</dbReference>
<evidence type="ECO:0000256" key="1">
    <source>
        <dbReference type="ARBA" id="ARBA00001971"/>
    </source>
</evidence>
<dbReference type="PRINTS" id="PR00463">
    <property type="entry name" value="EP450I"/>
</dbReference>
<keyword evidence="9" id="KW-0472">Membrane</keyword>
<dbReference type="EMBL" id="PDCK01000040">
    <property type="protein sequence ID" value="PRQ51323.1"/>
    <property type="molecule type" value="Genomic_DNA"/>
</dbReference>
<evidence type="ECO:0000256" key="8">
    <source>
        <dbReference type="PIRSR" id="PIRSR602401-1"/>
    </source>
</evidence>
<feature type="transmembrane region" description="Helical" evidence="9">
    <location>
        <begin position="6"/>
        <end position="28"/>
    </location>
</feature>
<evidence type="ECO:0000313" key="11">
    <source>
        <dbReference type="Proteomes" id="UP000238479"/>
    </source>
</evidence>
<evidence type="ECO:0000313" key="10">
    <source>
        <dbReference type="EMBL" id="PRQ51323.1"/>
    </source>
</evidence>
<dbReference type="InterPro" id="IPR002401">
    <property type="entry name" value="Cyt_P450_E_grp-I"/>
</dbReference>
<keyword evidence="6 8" id="KW-0408">Iron</keyword>
<feature type="binding site" description="axial binding residue" evidence="8">
    <location>
        <position position="482"/>
    </location>
    <ligand>
        <name>heme</name>
        <dbReference type="ChEBI" id="CHEBI:30413"/>
    </ligand>
    <ligandPart>
        <name>Fe</name>
        <dbReference type="ChEBI" id="CHEBI:18248"/>
    </ligandPart>
</feature>
<gene>
    <name evidence="10" type="ORF">RchiOBHm_Chr2g0143131</name>
</gene>
<evidence type="ECO:0000256" key="7">
    <source>
        <dbReference type="ARBA" id="ARBA00023033"/>
    </source>
</evidence>
<comment type="caution">
    <text evidence="10">The sequence shown here is derived from an EMBL/GenBank/DDBJ whole genome shotgun (WGS) entry which is preliminary data.</text>
</comment>
<dbReference type="PANTHER" id="PTHR24296">
    <property type="entry name" value="CYTOCHROME P450"/>
    <property type="match status" value="1"/>
</dbReference>
<dbReference type="Pfam" id="PF00067">
    <property type="entry name" value="p450"/>
    <property type="match status" value="1"/>
</dbReference>
<dbReference type="SUPFAM" id="SSF48264">
    <property type="entry name" value="Cytochrome P450"/>
    <property type="match status" value="1"/>
</dbReference>
<comment type="similarity">
    <text evidence="2">Belongs to the cytochrome P450 family.</text>
</comment>
<evidence type="ECO:0000256" key="9">
    <source>
        <dbReference type="SAM" id="Phobius"/>
    </source>
</evidence>
<evidence type="ECO:0000256" key="3">
    <source>
        <dbReference type="ARBA" id="ARBA00022617"/>
    </source>
</evidence>
<evidence type="ECO:0000256" key="4">
    <source>
        <dbReference type="ARBA" id="ARBA00022723"/>
    </source>
</evidence>
<sequence length="541" mass="62936">MSVMDFLSISLHPIPISLAAILLAMFMVRPHARRLCEKRKRYHPVAGTVLNQLINFPRLHHYMTELACKYTTYRLLGFFRSEVYTSDPANVEYMLKTNFVNYGKGLYHHSILSDIAGDSIFTVDGESWQHQRKLSSYEFSTKIMRDFSLQVFRTNAVKLARIISEAITFDQAIEIQVSLRCFNYHRALLFDLFFQYSNLCFCWKDLFMKSSLDSIVRIFLGIDLDTMGGTNEEGIRFSYVFNEANEFILYRYVDFFWKIKRFLNIGSEAVLKNHIKVIDQFMYTLIKSKMDAVHQSEDNLPLKKRDFISRLLEMKETNPKYIKDMGVNFIIAGKDTVATALSWLFYMLCKYPRIQEKISQEVREATNMKDNSSMDELAASLTEEVLDKMQYLHAALTETLRLYPAVPVNAKVCFSDDTWPDGFSVKKGDMVAYQPYAMGRMKFLWGDEAEEFRPERWLDENGIFQPESPFKFTAFQAGPRICLGKEFAYREMKIFSAVLLGNYIFKLAEKKTGVSYRTMINLHIDGGLYVLAAPRLKLERS</sequence>
<evidence type="ECO:0000256" key="6">
    <source>
        <dbReference type="ARBA" id="ARBA00023004"/>
    </source>
</evidence>
<accession>A0A2P6RY09</accession>
<evidence type="ECO:0000256" key="5">
    <source>
        <dbReference type="ARBA" id="ARBA00023002"/>
    </source>
</evidence>
<dbReference type="STRING" id="74649.A0A2P6RY09"/>
<keyword evidence="9" id="KW-0812">Transmembrane</keyword>
<comment type="cofactor">
    <cofactor evidence="1 8">
        <name>heme</name>
        <dbReference type="ChEBI" id="CHEBI:30413"/>
    </cofactor>
</comment>
<keyword evidence="3 8" id="KW-0349">Heme</keyword>
<dbReference type="Gramene" id="PRQ51323">
    <property type="protein sequence ID" value="PRQ51323"/>
    <property type="gene ID" value="RchiOBHm_Chr2g0143131"/>
</dbReference>
<evidence type="ECO:0000256" key="2">
    <source>
        <dbReference type="ARBA" id="ARBA00010617"/>
    </source>
</evidence>
<reference evidence="10 11" key="1">
    <citation type="journal article" date="2018" name="Nat. Genet.">
        <title>The Rosa genome provides new insights in the design of modern roses.</title>
        <authorList>
            <person name="Bendahmane M."/>
        </authorList>
    </citation>
    <scope>NUCLEOTIDE SEQUENCE [LARGE SCALE GENOMIC DNA]</scope>
    <source>
        <strain evidence="11">cv. Old Blush</strain>
    </source>
</reference>
<dbReference type="GO" id="GO:0005506">
    <property type="term" value="F:iron ion binding"/>
    <property type="evidence" value="ECO:0007669"/>
    <property type="project" value="InterPro"/>
</dbReference>